<evidence type="ECO:0000256" key="1">
    <source>
        <dbReference type="ARBA" id="ARBA00005964"/>
    </source>
</evidence>
<proteinExistence type="inferred from homology"/>
<organism evidence="5 6">
    <name type="scientific">Actinomadura gamaensis</name>
    <dbReference type="NCBI Taxonomy" id="1763541"/>
    <lineage>
        <taxon>Bacteria</taxon>
        <taxon>Bacillati</taxon>
        <taxon>Actinomycetota</taxon>
        <taxon>Actinomycetes</taxon>
        <taxon>Streptosporangiales</taxon>
        <taxon>Thermomonosporaceae</taxon>
        <taxon>Actinomadura</taxon>
    </lineage>
</organism>
<evidence type="ECO:0000256" key="3">
    <source>
        <dbReference type="RuleBase" id="RU361235"/>
    </source>
</evidence>
<dbReference type="Gene3D" id="3.40.50.1820">
    <property type="entry name" value="alpha/beta hydrolase"/>
    <property type="match status" value="1"/>
</dbReference>
<dbReference type="InterPro" id="IPR029058">
    <property type="entry name" value="AB_hydrolase_fold"/>
</dbReference>
<protein>
    <recommendedName>
        <fullName evidence="3">Carboxylic ester hydrolase</fullName>
        <ecNumber evidence="3">3.1.1.-</ecNumber>
    </recommendedName>
</protein>
<feature type="domain" description="Carboxylesterase type B" evidence="4">
    <location>
        <begin position="50"/>
        <end position="529"/>
    </location>
</feature>
<accession>A0ABV9TRA1</accession>
<dbReference type="Pfam" id="PF00135">
    <property type="entry name" value="COesterase"/>
    <property type="match status" value="1"/>
</dbReference>
<dbReference type="RefSeq" id="WP_378252315.1">
    <property type="nucleotide sequence ID" value="NZ_JBHSIT010000001.1"/>
</dbReference>
<dbReference type="Proteomes" id="UP001595872">
    <property type="component" value="Unassembled WGS sequence"/>
</dbReference>
<dbReference type="PANTHER" id="PTHR11559">
    <property type="entry name" value="CARBOXYLESTERASE"/>
    <property type="match status" value="1"/>
</dbReference>
<keyword evidence="6" id="KW-1185">Reference proteome</keyword>
<comment type="caution">
    <text evidence="5">The sequence shown here is derived from an EMBL/GenBank/DDBJ whole genome shotgun (WGS) entry which is preliminary data.</text>
</comment>
<dbReference type="SUPFAM" id="SSF53474">
    <property type="entry name" value="alpha/beta-Hydrolases"/>
    <property type="match status" value="1"/>
</dbReference>
<keyword evidence="2 3" id="KW-0378">Hydrolase</keyword>
<dbReference type="InterPro" id="IPR019826">
    <property type="entry name" value="Carboxylesterase_B_AS"/>
</dbReference>
<name>A0ABV9TRA1_9ACTN</name>
<feature type="chain" id="PRO_5044954867" description="Carboxylic ester hydrolase" evidence="3">
    <location>
        <begin position="23"/>
        <end position="533"/>
    </location>
</feature>
<dbReference type="EMBL" id="JBHSIT010000001">
    <property type="protein sequence ID" value="MFC4906631.1"/>
    <property type="molecule type" value="Genomic_DNA"/>
</dbReference>
<keyword evidence="3" id="KW-0732">Signal</keyword>
<dbReference type="EC" id="3.1.1.-" evidence="3"/>
<feature type="signal peptide" evidence="3">
    <location>
        <begin position="1"/>
        <end position="22"/>
    </location>
</feature>
<dbReference type="InterPro" id="IPR002018">
    <property type="entry name" value="CarbesteraseB"/>
</dbReference>
<evidence type="ECO:0000256" key="2">
    <source>
        <dbReference type="ARBA" id="ARBA00022801"/>
    </source>
</evidence>
<reference evidence="6" key="1">
    <citation type="journal article" date="2019" name="Int. J. Syst. Evol. Microbiol.">
        <title>The Global Catalogue of Microorganisms (GCM) 10K type strain sequencing project: providing services to taxonomists for standard genome sequencing and annotation.</title>
        <authorList>
            <consortium name="The Broad Institute Genomics Platform"/>
            <consortium name="The Broad Institute Genome Sequencing Center for Infectious Disease"/>
            <person name="Wu L."/>
            <person name="Ma J."/>
        </authorList>
    </citation>
    <scope>NUCLEOTIDE SEQUENCE [LARGE SCALE GENOMIC DNA]</scope>
    <source>
        <strain evidence="6">KLKA75</strain>
    </source>
</reference>
<dbReference type="PROSITE" id="PS00122">
    <property type="entry name" value="CARBOXYLESTERASE_B_1"/>
    <property type="match status" value="1"/>
</dbReference>
<dbReference type="InterPro" id="IPR050309">
    <property type="entry name" value="Type-B_Carboxylest/Lipase"/>
</dbReference>
<gene>
    <name evidence="5" type="ORF">ACFPCY_04825</name>
</gene>
<dbReference type="PROSITE" id="PS00941">
    <property type="entry name" value="CARBOXYLESTERASE_B_2"/>
    <property type="match status" value="1"/>
</dbReference>
<comment type="similarity">
    <text evidence="1 3">Belongs to the type-B carboxylesterase/lipase family.</text>
</comment>
<sequence>MSGRIGAVLLAGAALVASGAGAANAGTVADTASGRPLMRTAGGDAASGRPIVRTTGGLVQGKTVGRTREFLGIPYAAPPVGALRWRPPAPAPHWRGVRQATAFAPHCAQAETPFGSASTSEDCLYLNVYAPARPRPGRLPVMVWIHGGALVAGSSDGFDPTALAARGAIVVTINYRLGALGFLASSGLADRPGGPSGNYGLMDQQAALRWVASDIGRFGGDARGVTVFGESAGGLSVLSHLVSPGSRGLVRRAIVQSGTYNVALPTKAAAEAEGKAFAASVGCPDQNASCLRAVPVATVLAKQNRLEYVPDIDGRVIPEPLTTAFAAGRFARVPVAIGTTHDEWRLQLALRLLLGAPPVTAANYQWWITSALNVPAQTAATIAAHYPLSAYPSPALALTTVVTDARYSCTTLATEKILAKYVPVRGYEFADENAPQRFLPPVGYPYGAAHASELQYLFGLAAPIPGTLTPDQQKLADAMKTDWTAFAAGRLPQSRWPAFRPGTQRILSLVPPAPRPSTGFAADHRCAFWSSLP</sequence>
<dbReference type="InterPro" id="IPR019819">
    <property type="entry name" value="Carboxylesterase_B_CS"/>
</dbReference>
<evidence type="ECO:0000313" key="6">
    <source>
        <dbReference type="Proteomes" id="UP001595872"/>
    </source>
</evidence>
<evidence type="ECO:0000313" key="5">
    <source>
        <dbReference type="EMBL" id="MFC4906631.1"/>
    </source>
</evidence>
<evidence type="ECO:0000259" key="4">
    <source>
        <dbReference type="Pfam" id="PF00135"/>
    </source>
</evidence>